<organism evidence="8">
    <name type="scientific">Singulisphaera sp. Ch08</name>
    <dbReference type="NCBI Taxonomy" id="3120278"/>
    <lineage>
        <taxon>Bacteria</taxon>
        <taxon>Pseudomonadati</taxon>
        <taxon>Planctomycetota</taxon>
        <taxon>Planctomycetia</taxon>
        <taxon>Isosphaerales</taxon>
        <taxon>Isosphaeraceae</taxon>
        <taxon>Singulisphaera</taxon>
    </lineage>
</organism>
<proteinExistence type="predicted"/>
<gene>
    <name evidence="8" type="ORF">V5E97_09295</name>
</gene>
<feature type="transmembrane region" description="Helical" evidence="6">
    <location>
        <begin position="129"/>
        <end position="151"/>
    </location>
</feature>
<feature type="transmembrane region" description="Helical" evidence="6">
    <location>
        <begin position="186"/>
        <end position="207"/>
    </location>
</feature>
<feature type="domain" description="VTT" evidence="7">
    <location>
        <begin position="65"/>
        <end position="181"/>
    </location>
</feature>
<evidence type="ECO:0000256" key="5">
    <source>
        <dbReference type="ARBA" id="ARBA00023136"/>
    </source>
</evidence>
<keyword evidence="5 6" id="KW-0472">Membrane</keyword>
<accession>A0AAU7CNP1</accession>
<feature type="transmembrane region" description="Helical" evidence="6">
    <location>
        <begin position="45"/>
        <end position="63"/>
    </location>
</feature>
<evidence type="ECO:0000313" key="8">
    <source>
        <dbReference type="EMBL" id="XBH06211.1"/>
    </source>
</evidence>
<dbReference type="InterPro" id="IPR032816">
    <property type="entry name" value="VTT_dom"/>
</dbReference>
<reference evidence="8" key="1">
    <citation type="submission" date="2024-05" db="EMBL/GenBank/DDBJ databases">
        <title>Planctomycetes of the genus Singulisphaera possess chitinolytic capabilities.</title>
        <authorList>
            <person name="Ivanova A."/>
        </authorList>
    </citation>
    <scope>NUCLEOTIDE SEQUENCE</scope>
    <source>
        <strain evidence="8">Ch08T</strain>
    </source>
</reference>
<evidence type="ECO:0000256" key="1">
    <source>
        <dbReference type="ARBA" id="ARBA00004651"/>
    </source>
</evidence>
<dbReference type="PANTHER" id="PTHR42709">
    <property type="entry name" value="ALKALINE PHOSPHATASE LIKE PROTEIN"/>
    <property type="match status" value="1"/>
</dbReference>
<evidence type="ECO:0000256" key="2">
    <source>
        <dbReference type="ARBA" id="ARBA00022475"/>
    </source>
</evidence>
<name>A0AAU7CNP1_9BACT</name>
<feature type="transmembrane region" description="Helical" evidence="6">
    <location>
        <begin position="75"/>
        <end position="102"/>
    </location>
</feature>
<dbReference type="EMBL" id="CP155447">
    <property type="protein sequence ID" value="XBH06211.1"/>
    <property type="molecule type" value="Genomic_DNA"/>
</dbReference>
<dbReference type="RefSeq" id="WP_406699061.1">
    <property type="nucleotide sequence ID" value="NZ_CP155447.1"/>
</dbReference>
<dbReference type="GO" id="GO:0005886">
    <property type="term" value="C:plasma membrane"/>
    <property type="evidence" value="ECO:0007669"/>
    <property type="project" value="UniProtKB-SubCell"/>
</dbReference>
<keyword evidence="4 6" id="KW-1133">Transmembrane helix</keyword>
<sequence>MRFQYKLIILIVALVALILTPYFLWHDRMDAYFASESYQQWLISAKPYAWLIAIALIIGDLVLPIPTSPIMASLGVMYGTLLGGLIGAIGSVLAGITAYGVARLLGRRGIELLASEKELAEFRDFFDSWGTAGIIASRAFPVVPEVMTLLAGTAHMHFGRFVLALVVGSVPVGFLMAWVGEAAGQSSTLLLVMTLLPAGLWVVYLLIMGARQARKSAASVAETTEIISA</sequence>
<protein>
    <submittedName>
        <fullName evidence="8">VTT domain-containing protein</fullName>
    </submittedName>
</protein>
<dbReference type="AlphaFoldDB" id="A0AAU7CNP1"/>
<evidence type="ECO:0000256" key="4">
    <source>
        <dbReference type="ARBA" id="ARBA00022989"/>
    </source>
</evidence>
<dbReference type="Pfam" id="PF09335">
    <property type="entry name" value="VTT_dom"/>
    <property type="match status" value="1"/>
</dbReference>
<feature type="transmembrane region" description="Helical" evidence="6">
    <location>
        <begin position="158"/>
        <end position="180"/>
    </location>
</feature>
<evidence type="ECO:0000256" key="3">
    <source>
        <dbReference type="ARBA" id="ARBA00022692"/>
    </source>
</evidence>
<dbReference type="PANTHER" id="PTHR42709:SF6">
    <property type="entry name" value="UNDECAPRENYL PHOSPHATE TRANSPORTER A"/>
    <property type="match status" value="1"/>
</dbReference>
<evidence type="ECO:0000259" key="7">
    <source>
        <dbReference type="Pfam" id="PF09335"/>
    </source>
</evidence>
<comment type="subcellular location">
    <subcellularLocation>
        <location evidence="1">Cell membrane</location>
        <topology evidence="1">Multi-pass membrane protein</topology>
    </subcellularLocation>
</comment>
<evidence type="ECO:0000256" key="6">
    <source>
        <dbReference type="SAM" id="Phobius"/>
    </source>
</evidence>
<keyword evidence="3 6" id="KW-0812">Transmembrane</keyword>
<keyword evidence="2" id="KW-1003">Cell membrane</keyword>
<feature type="transmembrane region" description="Helical" evidence="6">
    <location>
        <begin position="7"/>
        <end position="25"/>
    </location>
</feature>
<dbReference type="InterPro" id="IPR051311">
    <property type="entry name" value="DedA_domain"/>
</dbReference>